<gene>
    <name evidence="1" type="ORF">PEPS_41290</name>
</gene>
<keyword evidence="1" id="KW-0614">Plasmid</keyword>
<evidence type="ECO:0000313" key="2">
    <source>
        <dbReference type="Proteomes" id="UP001354989"/>
    </source>
</evidence>
<keyword evidence="2" id="KW-1185">Reference proteome</keyword>
<organism evidence="1 2">
    <name type="scientific">Persicobacter psychrovividus</name>
    <dbReference type="NCBI Taxonomy" id="387638"/>
    <lineage>
        <taxon>Bacteria</taxon>
        <taxon>Pseudomonadati</taxon>
        <taxon>Bacteroidota</taxon>
        <taxon>Cytophagia</taxon>
        <taxon>Cytophagales</taxon>
        <taxon>Persicobacteraceae</taxon>
        <taxon>Persicobacter</taxon>
    </lineage>
</organism>
<dbReference type="Proteomes" id="UP001354989">
    <property type="component" value="Plasmid pPP4"/>
</dbReference>
<geneLocation type="plasmid" evidence="1 2">
    <name>pPP4</name>
</geneLocation>
<sequence>MLLMNLSNHVDTLEHIQQTKKDLGNDFIDMMRRKPRYSGQWWASPDLTYTGQPVVYIGDKLPLGERGYIIGHSNWFDERMFFVGFPDLGHDQPVVIFETIEHFGFLKR</sequence>
<name>A0ABM7VLI2_9BACT</name>
<evidence type="ECO:0000313" key="1">
    <source>
        <dbReference type="EMBL" id="BDD01849.1"/>
    </source>
</evidence>
<accession>A0ABM7VLI2</accession>
<protein>
    <submittedName>
        <fullName evidence="1">Uncharacterized protein</fullName>
    </submittedName>
</protein>
<dbReference type="EMBL" id="AP025296">
    <property type="protein sequence ID" value="BDD01849.1"/>
    <property type="molecule type" value="Genomic_DNA"/>
</dbReference>
<reference evidence="1 2" key="1">
    <citation type="submission" date="2021-12" db="EMBL/GenBank/DDBJ databases">
        <title>Genome sequencing of bacteria with rrn-lacking chromosome and rrn-plasmid.</title>
        <authorList>
            <person name="Anda M."/>
            <person name="Iwasaki W."/>
        </authorList>
    </citation>
    <scope>NUCLEOTIDE SEQUENCE [LARGE SCALE GENOMIC DNA]</scope>
    <source>
        <strain evidence="1 2">NBRC 101262</strain>
        <plasmid evidence="1 2">pPP4</plasmid>
    </source>
</reference>
<proteinExistence type="predicted"/>